<organism evidence="1 2">
    <name type="scientific">Caerostris extrusa</name>
    <name type="common">Bark spider</name>
    <name type="synonym">Caerostris bankana</name>
    <dbReference type="NCBI Taxonomy" id="172846"/>
    <lineage>
        <taxon>Eukaryota</taxon>
        <taxon>Metazoa</taxon>
        <taxon>Ecdysozoa</taxon>
        <taxon>Arthropoda</taxon>
        <taxon>Chelicerata</taxon>
        <taxon>Arachnida</taxon>
        <taxon>Araneae</taxon>
        <taxon>Araneomorphae</taxon>
        <taxon>Entelegynae</taxon>
        <taxon>Araneoidea</taxon>
        <taxon>Araneidae</taxon>
        <taxon>Caerostris</taxon>
    </lineage>
</organism>
<evidence type="ECO:0000313" key="2">
    <source>
        <dbReference type="Proteomes" id="UP001054945"/>
    </source>
</evidence>
<sequence>MATKRGLRQNGLTPESRPCASFIDRLGSEGPALPQFDSLPLQWWFQSVNVFFRIMRRNVLWEDSGLTALYLEVILRNAELPSSNLSANASPNFHRVESFFKAVAAIKCPHLDTSPVVSSQPTLYGFTPGSPAEIIRVKGPGAVGGGWRIVRIGYISFLRSVGVDKAPINQPWRSSFRFPDDGVTQ</sequence>
<reference evidence="1 2" key="1">
    <citation type="submission" date="2021-06" db="EMBL/GenBank/DDBJ databases">
        <title>Caerostris extrusa draft genome.</title>
        <authorList>
            <person name="Kono N."/>
            <person name="Arakawa K."/>
        </authorList>
    </citation>
    <scope>NUCLEOTIDE SEQUENCE [LARGE SCALE GENOMIC DNA]</scope>
</reference>
<name>A0AAV4SYG4_CAEEX</name>
<protein>
    <submittedName>
        <fullName evidence="1">Uncharacterized protein</fullName>
    </submittedName>
</protein>
<keyword evidence="2" id="KW-1185">Reference proteome</keyword>
<dbReference type="AlphaFoldDB" id="A0AAV4SYG4"/>
<evidence type="ECO:0000313" key="1">
    <source>
        <dbReference type="EMBL" id="GIY36633.1"/>
    </source>
</evidence>
<proteinExistence type="predicted"/>
<accession>A0AAV4SYG4</accession>
<gene>
    <name evidence="1" type="ORF">CEXT_108431</name>
</gene>
<dbReference type="Proteomes" id="UP001054945">
    <property type="component" value="Unassembled WGS sequence"/>
</dbReference>
<dbReference type="EMBL" id="BPLR01010070">
    <property type="protein sequence ID" value="GIY36633.1"/>
    <property type="molecule type" value="Genomic_DNA"/>
</dbReference>
<comment type="caution">
    <text evidence="1">The sequence shown here is derived from an EMBL/GenBank/DDBJ whole genome shotgun (WGS) entry which is preliminary data.</text>
</comment>